<dbReference type="Pfam" id="PF12348">
    <property type="entry name" value="CLASP_N"/>
    <property type="match status" value="1"/>
</dbReference>
<dbReference type="GO" id="GO:0005881">
    <property type="term" value="C:cytoplasmic microtubule"/>
    <property type="evidence" value="ECO:0007669"/>
    <property type="project" value="TreeGrafter"/>
</dbReference>
<dbReference type="PANTHER" id="PTHR21567">
    <property type="entry name" value="CLASP"/>
    <property type="match status" value="1"/>
</dbReference>
<dbReference type="InterPro" id="IPR016024">
    <property type="entry name" value="ARM-type_fold"/>
</dbReference>
<dbReference type="Gene3D" id="1.25.10.10">
    <property type="entry name" value="Leucine-rich Repeat Variant"/>
    <property type="match status" value="1"/>
</dbReference>
<reference evidence="2" key="1">
    <citation type="journal article" date="2019" name="Science">
        <title>Mutation of a bHLH transcription factor allowed almond domestication.</title>
        <authorList>
            <person name="Sanchez-Perez R."/>
            <person name="Pavan S."/>
            <person name="Mazzeo R."/>
            <person name="Moldovan C."/>
            <person name="Aiese Cigliano R."/>
            <person name="Del Cueto J."/>
            <person name="Ricciardi F."/>
            <person name="Lotti C."/>
            <person name="Ricciardi L."/>
            <person name="Dicenta F."/>
            <person name="Lopez-Marques R.L."/>
            <person name="Lindberg Moller B."/>
        </authorList>
    </citation>
    <scope>NUCLEOTIDE SEQUENCE</scope>
</reference>
<feature type="domain" description="TOG" evidence="1">
    <location>
        <begin position="101"/>
        <end position="349"/>
    </location>
</feature>
<protein>
    <submittedName>
        <fullName evidence="2">ARM repeat superfamily protein</fullName>
    </submittedName>
</protein>
<dbReference type="EMBL" id="AP019297">
    <property type="protein sequence ID" value="BBG93179.1"/>
    <property type="molecule type" value="Genomic_DNA"/>
</dbReference>
<dbReference type="SUPFAM" id="SSF48371">
    <property type="entry name" value="ARM repeat"/>
    <property type="match status" value="1"/>
</dbReference>
<name>A0A4Y1QMW7_PRUDU</name>
<dbReference type="InterPro" id="IPR024395">
    <property type="entry name" value="CLASP_N_dom"/>
</dbReference>
<dbReference type="InterPro" id="IPR011989">
    <property type="entry name" value="ARM-like"/>
</dbReference>
<evidence type="ECO:0000313" key="2">
    <source>
        <dbReference type="EMBL" id="BBG93179.1"/>
    </source>
</evidence>
<gene>
    <name evidence="2" type="ORF">Prudu_001110</name>
</gene>
<dbReference type="GO" id="GO:0008017">
    <property type="term" value="F:microtubule binding"/>
    <property type="evidence" value="ECO:0007669"/>
    <property type="project" value="TreeGrafter"/>
</dbReference>
<dbReference type="InterPro" id="IPR034085">
    <property type="entry name" value="TOG"/>
</dbReference>
<organism evidence="2">
    <name type="scientific">Prunus dulcis</name>
    <name type="common">Almond</name>
    <name type="synonym">Amygdalus dulcis</name>
    <dbReference type="NCBI Taxonomy" id="3755"/>
    <lineage>
        <taxon>Eukaryota</taxon>
        <taxon>Viridiplantae</taxon>
        <taxon>Streptophyta</taxon>
        <taxon>Embryophyta</taxon>
        <taxon>Tracheophyta</taxon>
        <taxon>Spermatophyta</taxon>
        <taxon>Magnoliopsida</taxon>
        <taxon>eudicotyledons</taxon>
        <taxon>Gunneridae</taxon>
        <taxon>Pentapetalae</taxon>
        <taxon>rosids</taxon>
        <taxon>fabids</taxon>
        <taxon>Rosales</taxon>
        <taxon>Rosaceae</taxon>
        <taxon>Amygdaloideae</taxon>
        <taxon>Amygdaleae</taxon>
        <taxon>Prunus</taxon>
    </lineage>
</organism>
<proteinExistence type="predicted"/>
<dbReference type="AlphaFoldDB" id="A0A4Y1QMW7"/>
<evidence type="ECO:0000259" key="1">
    <source>
        <dbReference type="SMART" id="SM01349"/>
    </source>
</evidence>
<dbReference type="PANTHER" id="PTHR21567:SF65">
    <property type="entry name" value="ARM REPEAT SUPERFAMILY PROTEIN"/>
    <property type="match status" value="1"/>
</dbReference>
<accession>A0A4Y1QMW7</accession>
<sequence>MPPTIRKDTRCTKVQSVMRFVNVTVNTGVSNGSFYSFSNFKFSNERPIDNALPTTPERPKKQTKVPVSIQKQPEFGVNDENQAPLPAATIDATIDYISSENLKPISDPDFKILSLNEGLDSKDWVKVCESLNNVRRFALYHSALLVPTLEKVMVVMVKAMKNPRSALCKTSIMASFDIFKAFGDSLFDSATSAAFDQLLLQLLLKASQDKRFVCEEADRTLNTMVQSLTPLPLLQKLRAYASHANPRVRAKAAVSVSACVSKMGLEGMKDYGLVSLVKMAADLLNDRLPEAREAARGIVLSVYNAYTENEEEKQEIWLNFCQSNLTPIHAQSMIVISDFAGRSSYSLSATLASDSAGSSYYIRSVTGQMKGKMSLHTSSSFM</sequence>
<dbReference type="GO" id="GO:0000226">
    <property type="term" value="P:microtubule cytoskeleton organization"/>
    <property type="evidence" value="ECO:0007669"/>
    <property type="project" value="TreeGrafter"/>
</dbReference>
<dbReference type="SMART" id="SM01349">
    <property type="entry name" value="TOG"/>
    <property type="match status" value="1"/>
</dbReference>